<dbReference type="EMBL" id="JATN01000319">
    <property type="protein sequence ID" value="EUC61208.1"/>
    <property type="molecule type" value="Genomic_DNA"/>
</dbReference>
<protein>
    <submittedName>
        <fullName evidence="1">Uncharacterized protein</fullName>
    </submittedName>
</protein>
<dbReference type="SUPFAM" id="SSF53098">
    <property type="entry name" value="Ribonuclease H-like"/>
    <property type="match status" value="1"/>
</dbReference>
<accession>X8JE63</accession>
<comment type="caution">
    <text evidence="1">The sequence shown here is derived from an EMBL/GenBank/DDBJ whole genome shotgun (WGS) entry which is preliminary data.</text>
</comment>
<reference evidence="2" key="1">
    <citation type="journal article" date="2014" name="Genome Announc.">
        <title>Draft genome sequence of the plant-pathogenic soil fungus Rhizoctonia solani anastomosis group 3 strain Rhs1AP.</title>
        <authorList>
            <person name="Cubeta M.A."/>
            <person name="Thomas E."/>
            <person name="Dean R.A."/>
            <person name="Jabaji S."/>
            <person name="Neate S.M."/>
            <person name="Tavantzis S."/>
            <person name="Toda T."/>
            <person name="Vilgalys R."/>
            <person name="Bharathan N."/>
            <person name="Fedorova-Abrams N."/>
            <person name="Pakala S.B."/>
            <person name="Pakala S.M."/>
            <person name="Zafar N."/>
            <person name="Joardar V."/>
            <person name="Losada L."/>
            <person name="Nierman W.C."/>
        </authorList>
    </citation>
    <scope>NUCLEOTIDE SEQUENCE [LARGE SCALE GENOMIC DNA]</scope>
    <source>
        <strain evidence="2">AG-3</strain>
    </source>
</reference>
<evidence type="ECO:0000313" key="2">
    <source>
        <dbReference type="Proteomes" id="UP000030108"/>
    </source>
</evidence>
<dbReference type="InterPro" id="IPR036397">
    <property type="entry name" value="RNaseH_sf"/>
</dbReference>
<name>X8JE63_9AGAM</name>
<feature type="non-terminal residue" evidence="1">
    <location>
        <position position="315"/>
    </location>
</feature>
<dbReference type="InterPro" id="IPR012337">
    <property type="entry name" value="RNaseH-like_sf"/>
</dbReference>
<dbReference type="GO" id="GO:0003676">
    <property type="term" value="F:nucleic acid binding"/>
    <property type="evidence" value="ECO:0007669"/>
    <property type="project" value="InterPro"/>
</dbReference>
<proteinExistence type="predicted"/>
<evidence type="ECO:0000313" key="1">
    <source>
        <dbReference type="EMBL" id="EUC61208.1"/>
    </source>
</evidence>
<dbReference type="OrthoDB" id="3230070at2759"/>
<dbReference type="Gene3D" id="3.30.420.10">
    <property type="entry name" value="Ribonuclease H-like superfamily/Ribonuclease H"/>
    <property type="match status" value="1"/>
</dbReference>
<dbReference type="Proteomes" id="UP000030108">
    <property type="component" value="Unassembled WGS sequence"/>
</dbReference>
<organism evidence="1 2">
    <name type="scientific">Rhizoctonia solani AG-3 Rhs1AP</name>
    <dbReference type="NCBI Taxonomy" id="1086054"/>
    <lineage>
        <taxon>Eukaryota</taxon>
        <taxon>Fungi</taxon>
        <taxon>Dikarya</taxon>
        <taxon>Basidiomycota</taxon>
        <taxon>Agaricomycotina</taxon>
        <taxon>Agaricomycetes</taxon>
        <taxon>Cantharellales</taxon>
        <taxon>Ceratobasidiaceae</taxon>
        <taxon>Rhizoctonia</taxon>
    </lineage>
</organism>
<dbReference type="AlphaFoldDB" id="X8JE63"/>
<gene>
    <name evidence="1" type="ORF">RSOL_388210</name>
</gene>
<sequence>MEGSQQLVHSTKPIGIRLKLNGVAHQRRLIFIGHSAPCQPCLVIGYLALDAAKQIFEPKQRDLHAIGVVGYSIVNGGYGTEKRFFDWGWSPDGAIRASISVIGNKDPQPHGVGSGVTDPAHHTATETPVTHIASRSHHEIEIITPYLVHPSETGLPFPDNFKVDLSEGKNRDMVIAEHISYIETNCYADRPALIGYSDGHAKTYSGCPKVAYGYVVYTKKLPIILKAASIGPRASIYDAEMLGLAKCLTKAVRYASANPNYTHIKLYCDNKSAVQTIHDLRRHPAQFASLIFRQAFDLFLDGHPERRVTIACILR</sequence>